<keyword evidence="7" id="KW-1185">Reference proteome</keyword>
<feature type="region of interest" description="Disordered" evidence="5">
    <location>
        <begin position="328"/>
        <end position="355"/>
    </location>
</feature>
<feature type="compositionally biased region" description="Basic residues" evidence="5">
    <location>
        <begin position="55"/>
        <end position="68"/>
    </location>
</feature>
<dbReference type="PANTHER" id="PTHR23041">
    <property type="entry name" value="RING FINGER DOMAIN-CONTAINING"/>
    <property type="match status" value="1"/>
</dbReference>
<evidence type="ECO:0000256" key="2">
    <source>
        <dbReference type="ARBA" id="ARBA00022771"/>
    </source>
</evidence>
<feature type="compositionally biased region" description="Polar residues" evidence="5">
    <location>
        <begin position="108"/>
        <end position="117"/>
    </location>
</feature>
<keyword evidence="1" id="KW-0479">Metal-binding</keyword>
<evidence type="ECO:0000313" key="8">
    <source>
        <dbReference type="RefSeq" id="XP_022822489.1"/>
    </source>
</evidence>
<dbReference type="AlphaFoldDB" id="A0A9J7E7B9"/>
<evidence type="ECO:0000256" key="1">
    <source>
        <dbReference type="ARBA" id="ARBA00022723"/>
    </source>
</evidence>
<protein>
    <submittedName>
        <fullName evidence="8">E3 ubiquitin-protein ligase BRE1-like isoform X1</fullName>
    </submittedName>
</protein>
<dbReference type="Proteomes" id="UP000301870">
    <property type="component" value="Chromosome 2"/>
</dbReference>
<evidence type="ECO:0000259" key="6">
    <source>
        <dbReference type="PROSITE" id="PS50089"/>
    </source>
</evidence>
<keyword evidence="2 4" id="KW-0863">Zinc-finger</keyword>
<feature type="compositionally biased region" description="Basic and acidic residues" evidence="5">
    <location>
        <begin position="26"/>
        <end position="38"/>
    </location>
</feature>
<proteinExistence type="predicted"/>
<name>A0A9J7E7B9_SPOLT</name>
<dbReference type="RefSeq" id="XP_022822489.1">
    <property type="nucleotide sequence ID" value="XM_022966721.1"/>
</dbReference>
<feature type="compositionally biased region" description="Low complexity" evidence="5">
    <location>
        <begin position="648"/>
        <end position="659"/>
    </location>
</feature>
<dbReference type="GO" id="GO:0008270">
    <property type="term" value="F:zinc ion binding"/>
    <property type="evidence" value="ECO:0007669"/>
    <property type="project" value="UniProtKB-KW"/>
</dbReference>
<feature type="region of interest" description="Disordered" evidence="5">
    <location>
        <begin position="1"/>
        <end position="127"/>
    </location>
</feature>
<feature type="region of interest" description="Disordered" evidence="5">
    <location>
        <begin position="527"/>
        <end position="555"/>
    </location>
</feature>
<feature type="region of interest" description="Disordered" evidence="5">
    <location>
        <begin position="192"/>
        <end position="244"/>
    </location>
</feature>
<evidence type="ECO:0000256" key="5">
    <source>
        <dbReference type="SAM" id="MobiDB-lite"/>
    </source>
</evidence>
<evidence type="ECO:0000313" key="7">
    <source>
        <dbReference type="Proteomes" id="UP000301870"/>
    </source>
</evidence>
<dbReference type="Gene3D" id="3.30.40.10">
    <property type="entry name" value="Zinc/RING finger domain, C3HC4 (zinc finger)"/>
    <property type="match status" value="1"/>
</dbReference>
<dbReference type="InterPro" id="IPR013083">
    <property type="entry name" value="Znf_RING/FYVE/PHD"/>
</dbReference>
<sequence>MDNSESKKSKKQRKVPNKSLRQTSSEQKENVPKNEKGTASKSTPDGGIAKSKLLLMKKNKTRARRQPKHERICPNGKPLPSLSQLKKFYEDDDDDNDTDNQNNNTTNPKQNSCTSPTPDKLLSNCDNKTIQISPSTIKRISEKMEKLIDNISDPCQLLEDYPILLPLEPIDSPPPPAIIPPKKRKKPELPYIVGCKERPQVPSKASTKFCKGDKNYGITSSGADPEEEEPKSKKAKKSMIKSYSKSTFNALSDEISKKLTENESGNVSDCSSDSNKTIEYDVTPYTPYQPLKPRPFSPLPSTSRDRETFIKNDELFNESLKAIDAMEQSSPLTEKATENSNVKLEETTPAQQSSQNEVEIIDIPYDTIVIDENSDTFSQNKIKNEVEDSDLIQILEPQAIKVPKDEQTVSNLTNDDDCIIITSETVNEDSRETIIIEDEYSCINEPYPLNDDEPYDVINIDDILNENKSILSKWKNKTELNKITTVIEVPDDYRNTRMSMTTTVTDSTNNHQSNSHTNQNESVVIVDSQSPQTITEDSQIQSTRLQQNEQTQQTLSEPVEIIQEVPQPQESVFRNILDDFFRQRTRKGKTGRPNNTQQLERIFESFINTVPSSNNSNQIGTLNIVDSHTATNNFPIQESRQRAPEAVSTPPQQTTSTPQQPSPEPKRSLGDCPICLDSLTSNGIASTLCGHVFCVDCIKTAIRQNGKKCPTCRKALKGPNGGYHLLYL</sequence>
<dbReference type="GeneID" id="111353590"/>
<feature type="domain" description="RING-type" evidence="6">
    <location>
        <begin position="672"/>
        <end position="713"/>
    </location>
</feature>
<accession>A0A9J7E7B9</accession>
<dbReference type="SUPFAM" id="SSF57850">
    <property type="entry name" value="RING/U-box"/>
    <property type="match status" value="1"/>
</dbReference>
<dbReference type="InterPro" id="IPR047134">
    <property type="entry name" value="RNF4"/>
</dbReference>
<evidence type="ECO:0000256" key="4">
    <source>
        <dbReference type="PROSITE-ProRule" id="PRU00175"/>
    </source>
</evidence>
<dbReference type="PANTHER" id="PTHR23041:SF78">
    <property type="entry name" value="E3 UBIQUITIN-PROTEIN LIGASE RNF4"/>
    <property type="match status" value="1"/>
</dbReference>
<dbReference type="InterPro" id="IPR017907">
    <property type="entry name" value="Znf_RING_CS"/>
</dbReference>
<organism evidence="7 8">
    <name type="scientific">Spodoptera litura</name>
    <name type="common">Asian cotton leafworm</name>
    <dbReference type="NCBI Taxonomy" id="69820"/>
    <lineage>
        <taxon>Eukaryota</taxon>
        <taxon>Metazoa</taxon>
        <taxon>Ecdysozoa</taxon>
        <taxon>Arthropoda</taxon>
        <taxon>Hexapoda</taxon>
        <taxon>Insecta</taxon>
        <taxon>Pterygota</taxon>
        <taxon>Neoptera</taxon>
        <taxon>Endopterygota</taxon>
        <taxon>Lepidoptera</taxon>
        <taxon>Glossata</taxon>
        <taxon>Ditrysia</taxon>
        <taxon>Noctuoidea</taxon>
        <taxon>Noctuidae</taxon>
        <taxon>Amphipyrinae</taxon>
        <taxon>Spodoptera</taxon>
    </lineage>
</organism>
<keyword evidence="3" id="KW-0862">Zinc</keyword>
<reference evidence="8" key="1">
    <citation type="submission" date="2025-08" db="UniProtKB">
        <authorList>
            <consortium name="RefSeq"/>
        </authorList>
    </citation>
    <scope>IDENTIFICATION</scope>
    <source>
        <strain evidence="8">Ishihara</strain>
        <tissue evidence="8">Whole body</tissue>
    </source>
</reference>
<dbReference type="KEGG" id="sliu:111353590"/>
<dbReference type="PROSITE" id="PS50089">
    <property type="entry name" value="ZF_RING_2"/>
    <property type="match status" value="1"/>
</dbReference>
<dbReference type="SMART" id="SM00184">
    <property type="entry name" value="RING"/>
    <property type="match status" value="1"/>
</dbReference>
<gene>
    <name evidence="8" type="primary">LOC111353590</name>
</gene>
<feature type="region of interest" description="Disordered" evidence="5">
    <location>
        <begin position="636"/>
        <end position="667"/>
    </location>
</feature>
<dbReference type="OrthoDB" id="6105938at2759"/>
<feature type="region of interest" description="Disordered" evidence="5">
    <location>
        <begin position="284"/>
        <end position="303"/>
    </location>
</feature>
<dbReference type="PROSITE" id="PS00518">
    <property type="entry name" value="ZF_RING_1"/>
    <property type="match status" value="1"/>
</dbReference>
<dbReference type="InterPro" id="IPR001841">
    <property type="entry name" value="Znf_RING"/>
</dbReference>
<dbReference type="Pfam" id="PF13923">
    <property type="entry name" value="zf-C3HC4_2"/>
    <property type="match status" value="1"/>
</dbReference>
<evidence type="ECO:0000256" key="3">
    <source>
        <dbReference type="ARBA" id="ARBA00022833"/>
    </source>
</evidence>